<accession>A0AC35EZF3</accession>
<dbReference type="Proteomes" id="UP000887580">
    <property type="component" value="Unplaced"/>
</dbReference>
<protein>
    <submittedName>
        <fullName evidence="2">NAD-dependent epimerase/dehydratase domain-containing protein</fullName>
    </submittedName>
</protein>
<evidence type="ECO:0000313" key="1">
    <source>
        <dbReference type="Proteomes" id="UP000887580"/>
    </source>
</evidence>
<evidence type="ECO:0000313" key="2">
    <source>
        <dbReference type="WBParaSite" id="PS1159_v2.g12278.t1"/>
    </source>
</evidence>
<organism evidence="1 2">
    <name type="scientific">Panagrolaimus sp. PS1159</name>
    <dbReference type="NCBI Taxonomy" id="55785"/>
    <lineage>
        <taxon>Eukaryota</taxon>
        <taxon>Metazoa</taxon>
        <taxon>Ecdysozoa</taxon>
        <taxon>Nematoda</taxon>
        <taxon>Chromadorea</taxon>
        <taxon>Rhabditida</taxon>
        <taxon>Tylenchina</taxon>
        <taxon>Panagrolaimomorpha</taxon>
        <taxon>Panagrolaimoidea</taxon>
        <taxon>Panagrolaimidae</taxon>
        <taxon>Panagrolaimus</taxon>
    </lineage>
</organism>
<sequence length="263" mass="28919">MHILVTGGTGFIGSHCVLELLQSNHTVTVISNLVNSVLALYGTPLHHPMKEEAVVAENITNPYGHSKFMIEKMLKDIAESNKHWNIICLRYSNPTGSDPSAIIGESSKGIPNSLLPYIGQVLSGKMPYLTIFGGDFNTSDGTGVRDYIHVTDVARANLCALNRIIEEKNIGFEVYNIGMGKGYSVLEIVEAMENASGKKIATKIMPPRVGDVPYLCCDPTLAAIKLKWTAQFSLEDMCRDVLNWQKKNAHGYVDDKNKNLKHG</sequence>
<proteinExistence type="predicted"/>
<reference evidence="2" key="1">
    <citation type="submission" date="2022-11" db="UniProtKB">
        <authorList>
            <consortium name="WormBaseParasite"/>
        </authorList>
    </citation>
    <scope>IDENTIFICATION</scope>
</reference>
<name>A0AC35EZF3_9BILA</name>
<dbReference type="WBParaSite" id="PS1159_v2.g12278.t1">
    <property type="protein sequence ID" value="PS1159_v2.g12278.t1"/>
    <property type="gene ID" value="PS1159_v2.g12278"/>
</dbReference>